<dbReference type="GeneID" id="112293691"/>
<reference evidence="10 12" key="2">
    <citation type="journal article" date="2018" name="Plant J.">
        <title>The Physcomitrella patens chromosome-scale assembly reveals moss genome structure and evolution.</title>
        <authorList>
            <person name="Lang D."/>
            <person name="Ullrich K.K."/>
            <person name="Murat F."/>
            <person name="Fuchs J."/>
            <person name="Jenkins J."/>
            <person name="Haas F.B."/>
            <person name="Piednoel M."/>
            <person name="Gundlach H."/>
            <person name="Van Bel M."/>
            <person name="Meyberg R."/>
            <person name="Vives C."/>
            <person name="Morata J."/>
            <person name="Symeonidi A."/>
            <person name="Hiss M."/>
            <person name="Muchero W."/>
            <person name="Kamisugi Y."/>
            <person name="Saleh O."/>
            <person name="Blanc G."/>
            <person name="Decker E.L."/>
            <person name="van Gessel N."/>
            <person name="Grimwood J."/>
            <person name="Hayes R.D."/>
            <person name="Graham S.W."/>
            <person name="Gunter L.E."/>
            <person name="McDaniel S.F."/>
            <person name="Hoernstein S.N.W."/>
            <person name="Larsson A."/>
            <person name="Li F.W."/>
            <person name="Perroud P.F."/>
            <person name="Phillips J."/>
            <person name="Ranjan P."/>
            <person name="Rokshar D.S."/>
            <person name="Rothfels C.J."/>
            <person name="Schneider L."/>
            <person name="Shu S."/>
            <person name="Stevenson D.W."/>
            <person name="Thummler F."/>
            <person name="Tillich M."/>
            <person name="Villarreal Aguilar J.C."/>
            <person name="Widiez T."/>
            <person name="Wong G.K."/>
            <person name="Wymore A."/>
            <person name="Zhang Y."/>
            <person name="Zimmer A.D."/>
            <person name="Quatrano R.S."/>
            <person name="Mayer K.F.X."/>
            <person name="Goodstein D."/>
            <person name="Casacuberta J.M."/>
            <person name="Vandepoele K."/>
            <person name="Reski R."/>
            <person name="Cuming A.C."/>
            <person name="Tuskan G.A."/>
            <person name="Maumus F."/>
            <person name="Salse J."/>
            <person name="Schmutz J."/>
            <person name="Rensing S.A."/>
        </authorList>
    </citation>
    <scope>NUCLEOTIDE SEQUENCE [LARGE SCALE GENOMIC DNA]</scope>
    <source>
        <strain evidence="11 12">cv. Gransden 2004</strain>
    </source>
</reference>
<keyword evidence="2" id="KW-0863">Zinc-finger</keyword>
<dbReference type="GO" id="GO:0003700">
    <property type="term" value="F:DNA-binding transcription factor activity"/>
    <property type="evidence" value="ECO:0000318"/>
    <property type="project" value="GO_Central"/>
</dbReference>
<evidence type="ECO:0000256" key="4">
    <source>
        <dbReference type="ARBA" id="ARBA00023015"/>
    </source>
</evidence>
<evidence type="ECO:0000256" key="3">
    <source>
        <dbReference type="ARBA" id="ARBA00022833"/>
    </source>
</evidence>
<dbReference type="Gramene" id="Pp3c16_6460V3.2">
    <property type="protein sequence ID" value="PAC:32983776.CDS.1"/>
    <property type="gene ID" value="Pp3c16_6460"/>
</dbReference>
<dbReference type="InterPro" id="IPR003851">
    <property type="entry name" value="Znf_Dof"/>
</dbReference>
<feature type="region of interest" description="Disordered" evidence="8">
    <location>
        <begin position="250"/>
        <end position="269"/>
    </location>
</feature>
<dbReference type="PANTHER" id="PTHR31089:SF22">
    <property type="entry name" value="CYCLIC DOF FACTOR 4"/>
    <property type="match status" value="1"/>
</dbReference>
<keyword evidence="3" id="KW-0862">Zinc</keyword>
<reference evidence="11" key="3">
    <citation type="submission" date="2020-12" db="UniProtKB">
        <authorList>
            <consortium name="EnsemblPlants"/>
        </authorList>
    </citation>
    <scope>IDENTIFICATION</scope>
</reference>
<feature type="compositionally biased region" description="Low complexity" evidence="8">
    <location>
        <begin position="324"/>
        <end position="336"/>
    </location>
</feature>
<evidence type="ECO:0000313" key="11">
    <source>
        <dbReference type="EnsemblPlants" id="PAC:32983775.CDS.1"/>
    </source>
</evidence>
<evidence type="ECO:0000313" key="10">
    <source>
        <dbReference type="EMBL" id="PNR37450.1"/>
    </source>
</evidence>
<proteinExistence type="predicted"/>
<dbReference type="AlphaFoldDB" id="A0A2K1J7E4"/>
<evidence type="ECO:0000313" key="12">
    <source>
        <dbReference type="Proteomes" id="UP000006727"/>
    </source>
</evidence>
<dbReference type="Gramene" id="Pp3c16_6460V3.3">
    <property type="protein sequence ID" value="PAC:32983777.CDS.1"/>
    <property type="gene ID" value="Pp3c16_6460"/>
</dbReference>
<feature type="region of interest" description="Disordered" evidence="8">
    <location>
        <begin position="1"/>
        <end position="24"/>
    </location>
</feature>
<dbReference type="PROSITE" id="PS01361">
    <property type="entry name" value="ZF_DOF_1"/>
    <property type="match status" value="1"/>
</dbReference>
<dbReference type="EnsemblPlants" id="Pp3c16_6460V3.3">
    <property type="protein sequence ID" value="PAC:32983777.CDS.1"/>
    <property type="gene ID" value="Pp3c16_6460"/>
</dbReference>
<sequence>MADSGLGSGEGDSPVQSKGNGGAIREKPVKVLPCPRCQSMNTKFCYYNNYNVNQPRHFCRNCQRYWTVGGTLRNVPVGGGSRKKLRMARSRTDPYLRAGEAPQTGPLSSMSGADGLLGASTCVQQLPMLPSTPGLVCFGTQLSGFAPAGSQLPFVQTALEQSQSMYTRVQQKPLAGLQEVPDLQSVYDVPQVPQFPQVGSELLNMSSLMMDDGFFKMPGDLHLPSDSEALASVITKADLWSNPMQQLSSLNGSTWEDSRPSKSSFTSQLQNLSGYEDRRNPMNQVNVNMFLPNTKPQFWGSAIMNQKSLMDDRLVPHTSWDENQSTQTSLSPTESSSLEEERSLPNYFSSQYEDVPQSWAGLLASDILF</sequence>
<dbReference type="EMBL" id="ABEU02000016">
    <property type="protein sequence ID" value="PNR37450.1"/>
    <property type="molecule type" value="Genomic_DNA"/>
</dbReference>
<dbReference type="Proteomes" id="UP000006727">
    <property type="component" value="Chromosome 16"/>
</dbReference>
<keyword evidence="12" id="KW-1185">Reference proteome</keyword>
<dbReference type="PaxDb" id="3218-PP1S341_43V6.3"/>
<feature type="domain" description="Dof-type" evidence="9">
    <location>
        <begin position="32"/>
        <end position="86"/>
    </location>
</feature>
<keyword evidence="5" id="KW-0238">DNA-binding</keyword>
<keyword evidence="4" id="KW-0805">Transcription regulation</keyword>
<evidence type="ECO:0000256" key="6">
    <source>
        <dbReference type="ARBA" id="ARBA00023163"/>
    </source>
</evidence>
<organism evidence="10">
    <name type="scientific">Physcomitrium patens</name>
    <name type="common">Spreading-leaved earth moss</name>
    <name type="synonym">Physcomitrella patens</name>
    <dbReference type="NCBI Taxonomy" id="3218"/>
    <lineage>
        <taxon>Eukaryota</taxon>
        <taxon>Viridiplantae</taxon>
        <taxon>Streptophyta</taxon>
        <taxon>Embryophyta</taxon>
        <taxon>Bryophyta</taxon>
        <taxon>Bryophytina</taxon>
        <taxon>Bryopsida</taxon>
        <taxon>Funariidae</taxon>
        <taxon>Funariales</taxon>
        <taxon>Funariaceae</taxon>
        <taxon>Physcomitrium</taxon>
    </lineage>
</organism>
<dbReference type="Gramene" id="Pp3c16_6460V3.1">
    <property type="protein sequence ID" value="PAC:32983775.CDS.1"/>
    <property type="gene ID" value="Pp3c16_6460"/>
</dbReference>
<dbReference type="GO" id="GO:0008270">
    <property type="term" value="F:zinc ion binding"/>
    <property type="evidence" value="ECO:0007669"/>
    <property type="project" value="UniProtKB-KW"/>
</dbReference>
<dbReference type="EnsemblPlants" id="Pp3c16_6460V3.2">
    <property type="protein sequence ID" value="PAC:32983776.CDS.1"/>
    <property type="gene ID" value="Pp3c16_6460"/>
</dbReference>
<keyword evidence="7" id="KW-0539">Nucleus</keyword>
<dbReference type="OrthoDB" id="1927254at2759"/>
<dbReference type="PROSITE" id="PS50884">
    <property type="entry name" value="ZF_DOF_2"/>
    <property type="match status" value="1"/>
</dbReference>
<dbReference type="Pfam" id="PF02701">
    <property type="entry name" value="Zn_ribbon_Dof"/>
    <property type="match status" value="1"/>
</dbReference>
<keyword evidence="6" id="KW-0804">Transcription</keyword>
<dbReference type="InterPro" id="IPR045174">
    <property type="entry name" value="Dof"/>
</dbReference>
<evidence type="ECO:0000256" key="5">
    <source>
        <dbReference type="ARBA" id="ARBA00023125"/>
    </source>
</evidence>
<evidence type="ECO:0000256" key="2">
    <source>
        <dbReference type="ARBA" id="ARBA00022771"/>
    </source>
</evidence>
<evidence type="ECO:0000256" key="1">
    <source>
        <dbReference type="ARBA" id="ARBA00022723"/>
    </source>
</evidence>
<dbReference type="PANTHER" id="PTHR31089">
    <property type="entry name" value="CYCLIC DOF FACTOR 2"/>
    <property type="match status" value="1"/>
</dbReference>
<feature type="compositionally biased region" description="Gly residues" evidence="8">
    <location>
        <begin position="1"/>
        <end position="10"/>
    </location>
</feature>
<dbReference type="RefSeq" id="XP_024399170.1">
    <property type="nucleotide sequence ID" value="XM_024543402.2"/>
</dbReference>
<reference evidence="10 12" key="1">
    <citation type="journal article" date="2008" name="Science">
        <title>The Physcomitrella genome reveals evolutionary insights into the conquest of land by plants.</title>
        <authorList>
            <person name="Rensing S."/>
            <person name="Lang D."/>
            <person name="Zimmer A."/>
            <person name="Terry A."/>
            <person name="Salamov A."/>
            <person name="Shapiro H."/>
            <person name="Nishiyama T."/>
            <person name="Perroud P.-F."/>
            <person name="Lindquist E."/>
            <person name="Kamisugi Y."/>
            <person name="Tanahashi T."/>
            <person name="Sakakibara K."/>
            <person name="Fujita T."/>
            <person name="Oishi K."/>
            <person name="Shin-I T."/>
            <person name="Kuroki Y."/>
            <person name="Toyoda A."/>
            <person name="Suzuki Y."/>
            <person name="Hashimoto A."/>
            <person name="Yamaguchi K."/>
            <person name="Sugano A."/>
            <person name="Kohara Y."/>
            <person name="Fujiyama A."/>
            <person name="Anterola A."/>
            <person name="Aoki S."/>
            <person name="Ashton N."/>
            <person name="Barbazuk W.B."/>
            <person name="Barker E."/>
            <person name="Bennetzen J."/>
            <person name="Bezanilla M."/>
            <person name="Blankenship R."/>
            <person name="Cho S.H."/>
            <person name="Dutcher S."/>
            <person name="Estelle M."/>
            <person name="Fawcett J.A."/>
            <person name="Gundlach H."/>
            <person name="Hanada K."/>
            <person name="Heyl A."/>
            <person name="Hicks K.A."/>
            <person name="Hugh J."/>
            <person name="Lohr M."/>
            <person name="Mayer K."/>
            <person name="Melkozernov A."/>
            <person name="Murata T."/>
            <person name="Nelson D."/>
            <person name="Pils B."/>
            <person name="Prigge M."/>
            <person name="Reiss B."/>
            <person name="Renner T."/>
            <person name="Rombauts S."/>
            <person name="Rushton P."/>
            <person name="Sanderfoot A."/>
            <person name="Schween G."/>
            <person name="Shiu S.-H."/>
            <person name="Stueber K."/>
            <person name="Theodoulou F.L."/>
            <person name="Tu H."/>
            <person name="Van de Peer Y."/>
            <person name="Verrier P.J."/>
            <person name="Waters E."/>
            <person name="Wood A."/>
            <person name="Yang L."/>
            <person name="Cove D."/>
            <person name="Cuming A."/>
            <person name="Hasebe M."/>
            <person name="Lucas S."/>
            <person name="Mishler D.B."/>
            <person name="Reski R."/>
            <person name="Grigoriev I."/>
            <person name="Quatrano R.S."/>
            <person name="Boore J.L."/>
        </authorList>
    </citation>
    <scope>NUCLEOTIDE SEQUENCE [LARGE SCALE GENOMIC DNA]</scope>
    <source>
        <strain evidence="11 12">cv. Gransden 2004</strain>
    </source>
</reference>
<protein>
    <recommendedName>
        <fullName evidence="9">Dof-type domain-containing protein</fullName>
    </recommendedName>
</protein>
<evidence type="ECO:0000256" key="7">
    <source>
        <dbReference type="ARBA" id="ARBA00023242"/>
    </source>
</evidence>
<feature type="region of interest" description="Disordered" evidence="8">
    <location>
        <begin position="319"/>
        <end position="342"/>
    </location>
</feature>
<gene>
    <name evidence="11" type="primary">LOC112293691</name>
    <name evidence="10" type="ORF">PHYPA_020559</name>
</gene>
<name>A0A2K1J7E4_PHYPA</name>
<accession>A0A2K1J7E4</accession>
<evidence type="ECO:0000259" key="9">
    <source>
        <dbReference type="PROSITE" id="PS50884"/>
    </source>
</evidence>
<keyword evidence="1" id="KW-0479">Metal-binding</keyword>
<evidence type="ECO:0000256" key="8">
    <source>
        <dbReference type="SAM" id="MobiDB-lite"/>
    </source>
</evidence>
<dbReference type="GO" id="GO:0003677">
    <property type="term" value="F:DNA binding"/>
    <property type="evidence" value="ECO:0000318"/>
    <property type="project" value="GO_Central"/>
</dbReference>
<dbReference type="EnsemblPlants" id="Pp3c16_6460V3.1">
    <property type="protein sequence ID" value="PAC:32983775.CDS.1"/>
    <property type="gene ID" value="Pp3c16_6460"/>
</dbReference>